<reference evidence="1" key="1">
    <citation type="submission" date="2022-07" db="EMBL/GenBank/DDBJ databases">
        <title>Draft genome sequence of Zalerion maritima ATCC 34329, a (micro)plastics degrading marine fungus.</title>
        <authorList>
            <person name="Paco A."/>
            <person name="Goncalves M.F.M."/>
            <person name="Rocha-Santos T.A.P."/>
            <person name="Alves A."/>
        </authorList>
    </citation>
    <scope>NUCLEOTIDE SEQUENCE</scope>
    <source>
        <strain evidence="1">ATCC 34329</strain>
    </source>
</reference>
<sequence>MASPSSVPQDVPREDIFISIHPEHVQSIAARTKNHEYRNYLLPSTISRLWVYTTAPVSSVEFIAEISTGKTPGQFPEDGGIGNSDFNRGTDLLGYGYEILSLWRLKQPITLSQLQAKKYLKGPPQKYCYVKRKVRDDYLTKSRSWFLVRRKLIPNHKQKSRRYTAN</sequence>
<evidence type="ECO:0008006" key="3">
    <source>
        <dbReference type="Google" id="ProtNLM"/>
    </source>
</evidence>
<proteinExistence type="predicted"/>
<comment type="caution">
    <text evidence="1">The sequence shown here is derived from an EMBL/GenBank/DDBJ whole genome shotgun (WGS) entry which is preliminary data.</text>
</comment>
<dbReference type="InterPro" id="IPR015947">
    <property type="entry name" value="PUA-like_sf"/>
</dbReference>
<evidence type="ECO:0000313" key="2">
    <source>
        <dbReference type="Proteomes" id="UP001201980"/>
    </source>
</evidence>
<protein>
    <recommendedName>
        <fullName evidence="3">ASCH domain-containing protein</fullName>
    </recommendedName>
</protein>
<evidence type="ECO:0000313" key="1">
    <source>
        <dbReference type="EMBL" id="KAJ2901287.1"/>
    </source>
</evidence>
<dbReference type="AlphaFoldDB" id="A0AAD5RWW4"/>
<keyword evidence="2" id="KW-1185">Reference proteome</keyword>
<organism evidence="1 2">
    <name type="scientific">Zalerion maritima</name>
    <dbReference type="NCBI Taxonomy" id="339359"/>
    <lineage>
        <taxon>Eukaryota</taxon>
        <taxon>Fungi</taxon>
        <taxon>Dikarya</taxon>
        <taxon>Ascomycota</taxon>
        <taxon>Pezizomycotina</taxon>
        <taxon>Sordariomycetes</taxon>
        <taxon>Lulworthiomycetidae</taxon>
        <taxon>Lulworthiales</taxon>
        <taxon>Lulworthiaceae</taxon>
        <taxon>Zalerion</taxon>
    </lineage>
</organism>
<gene>
    <name evidence="1" type="ORF">MKZ38_001996</name>
</gene>
<name>A0AAD5RWW4_9PEZI</name>
<dbReference type="SUPFAM" id="SSF88697">
    <property type="entry name" value="PUA domain-like"/>
    <property type="match status" value="1"/>
</dbReference>
<dbReference type="EMBL" id="JAKWBI020000158">
    <property type="protein sequence ID" value="KAJ2901287.1"/>
    <property type="molecule type" value="Genomic_DNA"/>
</dbReference>
<dbReference type="Proteomes" id="UP001201980">
    <property type="component" value="Unassembled WGS sequence"/>
</dbReference>
<accession>A0AAD5RWW4</accession>